<proteinExistence type="inferred from homology"/>
<dbReference type="Gene3D" id="2.30.30.140">
    <property type="match status" value="1"/>
</dbReference>
<organism evidence="12 13">
    <name type="scientific">Apteryx mantelli</name>
    <name type="common">North Island brown kiwi</name>
    <dbReference type="NCBI Taxonomy" id="2696672"/>
    <lineage>
        <taxon>Eukaryota</taxon>
        <taxon>Metazoa</taxon>
        <taxon>Chordata</taxon>
        <taxon>Craniata</taxon>
        <taxon>Vertebrata</taxon>
        <taxon>Euteleostomi</taxon>
        <taxon>Archelosauria</taxon>
        <taxon>Archosauria</taxon>
        <taxon>Dinosauria</taxon>
        <taxon>Saurischia</taxon>
        <taxon>Theropoda</taxon>
        <taxon>Coelurosauria</taxon>
        <taxon>Aves</taxon>
        <taxon>Palaeognathae</taxon>
        <taxon>Apterygiformes</taxon>
        <taxon>Apterygidae</taxon>
        <taxon>Apteryx</taxon>
    </lineage>
</organism>
<keyword evidence="8" id="KW-0744">Spermatogenesis</keyword>
<dbReference type="Gene3D" id="2.40.50.90">
    <property type="match status" value="1"/>
</dbReference>
<feature type="domain" description="Tudor" evidence="10">
    <location>
        <begin position="495"/>
        <end position="554"/>
    </location>
</feature>
<feature type="domain" description="HTH OST-type" evidence="11">
    <location>
        <begin position="7"/>
        <end position="80"/>
    </location>
</feature>
<feature type="domain" description="HTH OST-type" evidence="11">
    <location>
        <begin position="123"/>
        <end position="198"/>
    </location>
</feature>
<dbReference type="SUPFAM" id="SSF63748">
    <property type="entry name" value="Tudor/PWWP/MBT"/>
    <property type="match status" value="1"/>
</dbReference>
<dbReference type="CDD" id="cd20419">
    <property type="entry name" value="Tudor_TDRD5"/>
    <property type="match status" value="1"/>
</dbReference>
<dbReference type="InterPro" id="IPR050621">
    <property type="entry name" value="Tudor_domain_containing"/>
</dbReference>
<evidence type="ECO:0000259" key="11">
    <source>
        <dbReference type="PROSITE" id="PS51644"/>
    </source>
</evidence>
<evidence type="ECO:0000256" key="4">
    <source>
        <dbReference type="ARBA" id="ARBA00022473"/>
    </source>
</evidence>
<name>A0ABM4EVH2_9AVES</name>
<dbReference type="PROSITE" id="PS51644">
    <property type="entry name" value="HTH_OST"/>
    <property type="match status" value="3"/>
</dbReference>
<evidence type="ECO:0000313" key="12">
    <source>
        <dbReference type="Proteomes" id="UP001652627"/>
    </source>
</evidence>
<keyword evidence="4" id="KW-0217">Developmental protein</keyword>
<dbReference type="Gene3D" id="3.30.420.610">
    <property type="entry name" value="LOTUS domain-like"/>
    <property type="match status" value="3"/>
</dbReference>
<keyword evidence="6" id="KW-0677">Repeat</keyword>
<feature type="compositionally biased region" description="Basic and acidic residues" evidence="9">
    <location>
        <begin position="788"/>
        <end position="801"/>
    </location>
</feature>
<gene>
    <name evidence="13" type="primary">TDRD5</name>
</gene>
<dbReference type="Pfam" id="PF00567">
    <property type="entry name" value="TUDOR"/>
    <property type="match status" value="1"/>
</dbReference>
<dbReference type="InterPro" id="IPR037982">
    <property type="entry name" value="TDRD5_LOTUS_2"/>
</dbReference>
<feature type="region of interest" description="Disordered" evidence="9">
    <location>
        <begin position="788"/>
        <end position="825"/>
    </location>
</feature>
<sequence length="952" mass="106069">MSRQAQLMDVLKKEVRSLLMAAKEGLTPAQLEQEYVAMIGKPLPLCDLGFQSTMELVADMPEVVRICPHGKGTFILKAVADETTKDIAKLIAKQKTKTRNAALRANAFPCSRNQQRLPRRGRTPPVLPAAVKSELKDLLSSSPVLLSDFNKAFSRRFGRAFKYMQYGFFSMLEMLSSVSDIIAIEQSRAGSLLTLKKNSSTEEQQEKTLHAPTVEIPPPEPSCDTESFHQTTEEKSEPEETQAMDFGDKLKQLEKDFKIMLYEKGAGGTVSSALKEKIRTVVAKYPDGLLVSKLHDEFEAHFKENLCVGELGFVDMLEFVGSLHDVLHIERKEDEQDWLVFDLKSRCLTDVPPDEQSHCEDSWCWSPPPPAAEVSQNSSLGKPEDADLKQSSTFSVVTKPFKPPQDLEYSLLAVEMTTSEIPPDAVQNISLCGLPPLERSCLVGVFVEFIISPSQFYIQVYSRETSDKLQDLMIEMRRCYSNKIISDRYVMPESSVQPGQLCCVMISEDKWWYRVIIHRVLSDQEVEVFYADFGNLGTVQKSRLRFLKWCYLKLPAQAIPCSLAWVKPVEGTWTNAATLQFRKLCGSKLLVGIVDEYVNGVLHLFLCDTSSEGDIYFHSVLKDEGHAEVCRENIPSQGFKELNPLALYVQPSAKQESAGLMEPDLPLQQESLDVDSGTASSRLDRGELCDQDGAKLSPGMPYLEPVYTGSDFCNKNGLPLQAVEKDTCVSGEAVGLDAVASSSQSVSDEGRSENQQNKEQLQQEWHLSANNEMWDDVWPLLDQEDVPRTADEKPEFAKEPTDENTPELMTEVKTPHCLGESSKPDVLSKPLEDFYISLISSNQPAETSQEDPDQTERCSNKAQLLEAVPASVLLLATPFILDQCNNKEKVKNKDLPKTEAVVLCGASRLADQAAQQKLYVPPTSPSATLGAAARLAASSGLFQWFPNLRKEV</sequence>
<dbReference type="RefSeq" id="XP_067156697.1">
    <property type="nucleotide sequence ID" value="XM_067300596.1"/>
</dbReference>
<comment type="subcellular location">
    <subcellularLocation>
        <location evidence="1">Cytoplasm</location>
    </subcellularLocation>
</comment>
<dbReference type="PROSITE" id="PS50304">
    <property type="entry name" value="TUDOR"/>
    <property type="match status" value="1"/>
</dbReference>
<keyword evidence="12" id="KW-1185">Reference proteome</keyword>
<feature type="domain" description="HTH OST-type" evidence="11">
    <location>
        <begin position="270"/>
        <end position="344"/>
    </location>
</feature>
<dbReference type="PANTHER" id="PTHR22948">
    <property type="entry name" value="TUDOR DOMAIN CONTAINING PROTEIN"/>
    <property type="match status" value="1"/>
</dbReference>
<accession>A0ABM4EVH2</accession>
<dbReference type="GeneID" id="106484968"/>
<evidence type="ECO:0000256" key="8">
    <source>
        <dbReference type="ARBA" id="ARBA00022871"/>
    </source>
</evidence>
<protein>
    <recommendedName>
        <fullName evidence="3">Tudor domain-containing protein 5</fullName>
    </recommendedName>
</protein>
<evidence type="ECO:0000259" key="10">
    <source>
        <dbReference type="PROSITE" id="PS50304"/>
    </source>
</evidence>
<feature type="region of interest" description="Disordered" evidence="9">
    <location>
        <begin position="196"/>
        <end position="242"/>
    </location>
</feature>
<evidence type="ECO:0000313" key="13">
    <source>
        <dbReference type="RefSeq" id="XP_067156697.1"/>
    </source>
</evidence>
<evidence type="ECO:0000256" key="1">
    <source>
        <dbReference type="ARBA" id="ARBA00004496"/>
    </source>
</evidence>
<dbReference type="Proteomes" id="UP001652627">
    <property type="component" value="Chromosome 8"/>
</dbReference>
<evidence type="ECO:0000256" key="2">
    <source>
        <dbReference type="ARBA" id="ARBA00010384"/>
    </source>
</evidence>
<feature type="region of interest" description="Disordered" evidence="9">
    <location>
        <begin position="740"/>
        <end position="761"/>
    </location>
</feature>
<dbReference type="InterPro" id="IPR002999">
    <property type="entry name" value="Tudor"/>
</dbReference>
<reference evidence="13" key="1">
    <citation type="submission" date="2025-08" db="UniProtKB">
        <authorList>
            <consortium name="RefSeq"/>
        </authorList>
    </citation>
    <scope>IDENTIFICATION</scope>
    <source>
        <tissue evidence="13">Blood</tissue>
    </source>
</reference>
<dbReference type="Pfam" id="PF12872">
    <property type="entry name" value="OST-HTH"/>
    <property type="match status" value="3"/>
</dbReference>
<dbReference type="PANTHER" id="PTHR22948:SF19">
    <property type="entry name" value="TUDOR DOMAIN-CONTAINING PROTEIN 5"/>
    <property type="match status" value="1"/>
</dbReference>
<keyword evidence="7" id="KW-0221">Differentiation</keyword>
<dbReference type="InterPro" id="IPR041966">
    <property type="entry name" value="LOTUS-like"/>
</dbReference>
<evidence type="ECO:0000256" key="7">
    <source>
        <dbReference type="ARBA" id="ARBA00022782"/>
    </source>
</evidence>
<dbReference type="InterPro" id="IPR035437">
    <property type="entry name" value="SNase_OB-fold_sf"/>
</dbReference>
<keyword evidence="5" id="KW-0963">Cytoplasm</keyword>
<dbReference type="CDD" id="cd09975">
    <property type="entry name" value="LOTUS_2_TDRD5"/>
    <property type="match status" value="1"/>
</dbReference>
<evidence type="ECO:0000256" key="5">
    <source>
        <dbReference type="ARBA" id="ARBA00022490"/>
    </source>
</evidence>
<evidence type="ECO:0000256" key="6">
    <source>
        <dbReference type="ARBA" id="ARBA00022737"/>
    </source>
</evidence>
<comment type="similarity">
    <text evidence="2">Belongs to the TDRD5 family.</text>
</comment>
<evidence type="ECO:0000256" key="3">
    <source>
        <dbReference type="ARBA" id="ARBA00013420"/>
    </source>
</evidence>
<dbReference type="InterPro" id="IPR025605">
    <property type="entry name" value="OST-HTH/LOTUS_dom"/>
</dbReference>
<dbReference type="SMART" id="SM00333">
    <property type="entry name" value="TUDOR"/>
    <property type="match status" value="1"/>
</dbReference>
<evidence type="ECO:0000256" key="9">
    <source>
        <dbReference type="SAM" id="MobiDB-lite"/>
    </source>
</evidence>